<sequence>MTPGTPPPSPGYPQKLEYRGYPTRGRVTPRPGAGSTRNDRRHLYGS</sequence>
<reference evidence="3" key="1">
    <citation type="submission" date="2013-09" db="EMBL/GenBank/DDBJ databases">
        <title>Corchorus olitorius genome sequencing.</title>
        <authorList>
            <person name="Alam M."/>
            <person name="Haque M.S."/>
            <person name="Islam M.S."/>
            <person name="Emdad E.M."/>
            <person name="Islam M.M."/>
            <person name="Ahmed B."/>
            <person name="Halim A."/>
            <person name="Hossen Q.M.M."/>
            <person name="Hossain M.Z."/>
            <person name="Ahmed R."/>
            <person name="Khan M.M."/>
            <person name="Islam R."/>
            <person name="Rashid M.M."/>
            <person name="Khan S.A."/>
            <person name="Rahman M.S."/>
            <person name="Alam M."/>
            <person name="Yahiya A.S."/>
            <person name="Khan M.S."/>
            <person name="Azam M.S."/>
            <person name="Haque T."/>
            <person name="Lashkar M.Z.H."/>
            <person name="Akhand A.I."/>
            <person name="Morshed G."/>
            <person name="Roy S."/>
            <person name="Uddin K.S."/>
            <person name="Rabeya T."/>
            <person name="Hossain A.S."/>
            <person name="Chowdhury A."/>
            <person name="Snigdha A.R."/>
            <person name="Mortoza M.S."/>
            <person name="Matin S.A."/>
            <person name="Hoque S.M.E."/>
            <person name="Islam M.K."/>
            <person name="Roy D.K."/>
            <person name="Haider R."/>
            <person name="Moosa M.M."/>
            <person name="Elias S.M."/>
            <person name="Hasan A.M."/>
            <person name="Jahan S."/>
            <person name="Shafiuddin M."/>
            <person name="Mahmood N."/>
            <person name="Shommy N.S."/>
        </authorList>
    </citation>
    <scope>NUCLEOTIDE SEQUENCE [LARGE SCALE GENOMIC DNA]</scope>
    <source>
        <strain evidence="3">cv. O-4</strain>
    </source>
</reference>
<evidence type="ECO:0000256" key="1">
    <source>
        <dbReference type="SAM" id="MobiDB-lite"/>
    </source>
</evidence>
<name>A0A1R3JP43_9ROSI</name>
<dbReference type="EMBL" id="AWUE01015590">
    <property type="protein sequence ID" value="OMO96649.1"/>
    <property type="molecule type" value="Genomic_DNA"/>
</dbReference>
<proteinExistence type="predicted"/>
<evidence type="ECO:0000313" key="3">
    <source>
        <dbReference type="Proteomes" id="UP000187203"/>
    </source>
</evidence>
<dbReference type="AlphaFoldDB" id="A0A1R3JP43"/>
<dbReference type="Proteomes" id="UP000187203">
    <property type="component" value="Unassembled WGS sequence"/>
</dbReference>
<feature type="region of interest" description="Disordered" evidence="1">
    <location>
        <begin position="1"/>
        <end position="46"/>
    </location>
</feature>
<keyword evidence="3" id="KW-1185">Reference proteome</keyword>
<accession>A0A1R3JP43</accession>
<feature type="compositionally biased region" description="Pro residues" evidence="1">
    <location>
        <begin position="1"/>
        <end position="11"/>
    </location>
</feature>
<comment type="caution">
    <text evidence="2">The sequence shown here is derived from an EMBL/GenBank/DDBJ whole genome shotgun (WGS) entry which is preliminary data.</text>
</comment>
<organism evidence="2 3">
    <name type="scientific">Corchorus olitorius</name>
    <dbReference type="NCBI Taxonomy" id="93759"/>
    <lineage>
        <taxon>Eukaryota</taxon>
        <taxon>Viridiplantae</taxon>
        <taxon>Streptophyta</taxon>
        <taxon>Embryophyta</taxon>
        <taxon>Tracheophyta</taxon>
        <taxon>Spermatophyta</taxon>
        <taxon>Magnoliopsida</taxon>
        <taxon>eudicotyledons</taxon>
        <taxon>Gunneridae</taxon>
        <taxon>Pentapetalae</taxon>
        <taxon>rosids</taxon>
        <taxon>malvids</taxon>
        <taxon>Malvales</taxon>
        <taxon>Malvaceae</taxon>
        <taxon>Grewioideae</taxon>
        <taxon>Apeibeae</taxon>
        <taxon>Corchorus</taxon>
    </lineage>
</organism>
<protein>
    <submittedName>
        <fullName evidence="2">Uncharacterized protein</fullName>
    </submittedName>
</protein>
<feature type="compositionally biased region" description="Basic and acidic residues" evidence="1">
    <location>
        <begin position="37"/>
        <end position="46"/>
    </location>
</feature>
<gene>
    <name evidence="2" type="ORF">COLO4_15165</name>
</gene>
<evidence type="ECO:0000313" key="2">
    <source>
        <dbReference type="EMBL" id="OMO96649.1"/>
    </source>
</evidence>